<dbReference type="PANTHER" id="PTHR43048:SF6">
    <property type="entry name" value="BLR8189 PROTEIN"/>
    <property type="match status" value="1"/>
</dbReference>
<dbReference type="Gene3D" id="3.10.180.10">
    <property type="entry name" value="2,3-Dihydroxybiphenyl 1,2-Dioxygenase, domain 1"/>
    <property type="match status" value="1"/>
</dbReference>
<dbReference type="InterPro" id="IPR029068">
    <property type="entry name" value="Glyas_Bleomycin-R_OHBP_Dase"/>
</dbReference>
<dbReference type="PROSITE" id="PS51819">
    <property type="entry name" value="VOC"/>
    <property type="match status" value="1"/>
</dbReference>
<protein>
    <submittedName>
        <fullName evidence="3">Putative lyase</fullName>
    </submittedName>
</protein>
<dbReference type="InterPro" id="IPR037523">
    <property type="entry name" value="VOC_core"/>
</dbReference>
<dbReference type="RefSeq" id="WP_065676945.1">
    <property type="nucleotide sequence ID" value="NZ_AP025463.1"/>
</dbReference>
<dbReference type="AlphaFoldDB" id="A0A1C3JH34"/>
<dbReference type="SUPFAM" id="SSF54593">
    <property type="entry name" value="Glyoxalase/Bleomycin resistance protein/Dihydroxybiphenyl dioxygenase"/>
    <property type="match status" value="1"/>
</dbReference>
<sequence length="176" mass="19565">MAIPGLQKPDHIGFTVPNLDEAIAFFREHFDFELAYEFGPFASDDDWMKDHLNVNPRAEITKIVVMNAKGINLELFEYSDAVERNKTAPNNADIGGHHLAFYVEDMDAAVAYLKDQGITVLGEATTMTEGPTAGESWVYFMAPWGMQLELVSYPNGKAYANKANANRASVALFDPR</sequence>
<dbReference type="Proteomes" id="UP000092819">
    <property type="component" value="Unassembled WGS sequence"/>
</dbReference>
<dbReference type="GO" id="GO:0046491">
    <property type="term" value="P:L-methylmalonyl-CoA metabolic process"/>
    <property type="evidence" value="ECO:0007669"/>
    <property type="project" value="TreeGrafter"/>
</dbReference>
<dbReference type="InterPro" id="IPR051785">
    <property type="entry name" value="MMCE/EMCE_epimerase"/>
</dbReference>
<keyword evidence="3" id="KW-0456">Lyase</keyword>
<organism evidence="3 4">
    <name type="scientific">Vibrio celticus</name>
    <dbReference type="NCBI Taxonomy" id="446372"/>
    <lineage>
        <taxon>Bacteria</taxon>
        <taxon>Pseudomonadati</taxon>
        <taxon>Pseudomonadota</taxon>
        <taxon>Gammaproteobacteria</taxon>
        <taxon>Vibrionales</taxon>
        <taxon>Vibrionaceae</taxon>
        <taxon>Vibrio</taxon>
    </lineage>
</organism>
<gene>
    <name evidence="3" type="ORF">VCE7224_03084</name>
</gene>
<dbReference type="Pfam" id="PF13669">
    <property type="entry name" value="Glyoxalase_4"/>
    <property type="match status" value="1"/>
</dbReference>
<feature type="domain" description="VOC" evidence="2">
    <location>
        <begin position="8"/>
        <end position="153"/>
    </location>
</feature>
<dbReference type="GO" id="GO:0016829">
    <property type="term" value="F:lyase activity"/>
    <property type="evidence" value="ECO:0007669"/>
    <property type="project" value="UniProtKB-KW"/>
</dbReference>
<evidence type="ECO:0000256" key="1">
    <source>
        <dbReference type="ARBA" id="ARBA00022723"/>
    </source>
</evidence>
<keyword evidence="1" id="KW-0479">Metal-binding</keyword>
<dbReference type="PANTHER" id="PTHR43048">
    <property type="entry name" value="METHYLMALONYL-COA EPIMERASE"/>
    <property type="match status" value="1"/>
</dbReference>
<evidence type="ECO:0000313" key="3">
    <source>
        <dbReference type="EMBL" id="SBT14322.1"/>
    </source>
</evidence>
<evidence type="ECO:0000313" key="4">
    <source>
        <dbReference type="Proteomes" id="UP000092819"/>
    </source>
</evidence>
<reference evidence="4" key="1">
    <citation type="submission" date="2016-06" db="EMBL/GenBank/DDBJ databases">
        <authorList>
            <person name="Rodrigo-Torres L."/>
            <person name="Arahal D.R."/>
        </authorList>
    </citation>
    <scope>NUCLEOTIDE SEQUENCE [LARGE SCALE GENOMIC DNA]</scope>
    <source>
        <strain evidence="4">CECT 7224</strain>
    </source>
</reference>
<keyword evidence="4" id="KW-1185">Reference proteome</keyword>
<proteinExistence type="predicted"/>
<dbReference type="EMBL" id="FLQZ01000068">
    <property type="protein sequence ID" value="SBT14322.1"/>
    <property type="molecule type" value="Genomic_DNA"/>
</dbReference>
<name>A0A1C3JH34_9VIBR</name>
<accession>A0A1C3JH34</accession>
<dbReference type="GO" id="GO:0046872">
    <property type="term" value="F:metal ion binding"/>
    <property type="evidence" value="ECO:0007669"/>
    <property type="project" value="UniProtKB-KW"/>
</dbReference>
<dbReference type="GO" id="GO:0004493">
    <property type="term" value="F:methylmalonyl-CoA epimerase activity"/>
    <property type="evidence" value="ECO:0007669"/>
    <property type="project" value="TreeGrafter"/>
</dbReference>
<evidence type="ECO:0000259" key="2">
    <source>
        <dbReference type="PROSITE" id="PS51819"/>
    </source>
</evidence>